<proteinExistence type="inferred from homology"/>
<accession>A0A2N3Y9H0</accession>
<organism evidence="11 12">
    <name type="scientific">Saccharopolyspora spinosa</name>
    <dbReference type="NCBI Taxonomy" id="60894"/>
    <lineage>
        <taxon>Bacteria</taxon>
        <taxon>Bacillati</taxon>
        <taxon>Actinomycetota</taxon>
        <taxon>Actinomycetes</taxon>
        <taxon>Pseudonocardiales</taxon>
        <taxon>Pseudonocardiaceae</taxon>
        <taxon>Saccharopolyspora</taxon>
    </lineage>
</organism>
<evidence type="ECO:0000256" key="1">
    <source>
        <dbReference type="ARBA" id="ARBA00022741"/>
    </source>
</evidence>
<evidence type="ECO:0000256" key="6">
    <source>
        <dbReference type="PROSITE-ProRule" id="PRU00552"/>
    </source>
</evidence>
<keyword evidence="2" id="KW-0378">Hydrolase</keyword>
<feature type="region of interest" description="Disordered" evidence="7">
    <location>
        <begin position="419"/>
        <end position="562"/>
    </location>
</feature>
<feature type="domain" description="Helicase C-terminal" evidence="9">
    <location>
        <begin position="270"/>
        <end position="418"/>
    </location>
</feature>
<dbReference type="InterPro" id="IPR044742">
    <property type="entry name" value="DEAD/DEAH_RhlB"/>
</dbReference>
<dbReference type="InterPro" id="IPR014014">
    <property type="entry name" value="RNA_helicase_DEAD_Q_motif"/>
</dbReference>
<evidence type="ECO:0000259" key="9">
    <source>
        <dbReference type="PROSITE" id="PS51194"/>
    </source>
</evidence>
<gene>
    <name evidence="11" type="ORF">A8926_7675</name>
</gene>
<dbReference type="AlphaFoldDB" id="A0A2N3Y9H0"/>
<feature type="compositionally biased region" description="Basic residues" evidence="7">
    <location>
        <begin position="12"/>
        <end position="21"/>
    </location>
</feature>
<dbReference type="RefSeq" id="WP_238935595.1">
    <property type="nucleotide sequence ID" value="NZ_CP061007.1"/>
</dbReference>
<dbReference type="Pfam" id="PF00271">
    <property type="entry name" value="Helicase_C"/>
    <property type="match status" value="1"/>
</dbReference>
<feature type="domain" description="DEAD-box RNA helicase Q" evidence="10">
    <location>
        <begin position="44"/>
        <end position="72"/>
    </location>
</feature>
<evidence type="ECO:0000256" key="4">
    <source>
        <dbReference type="ARBA" id="ARBA00022840"/>
    </source>
</evidence>
<feature type="region of interest" description="Disordered" evidence="7">
    <location>
        <begin position="1"/>
        <end position="31"/>
    </location>
</feature>
<dbReference type="PANTHER" id="PTHR47959">
    <property type="entry name" value="ATP-DEPENDENT RNA HELICASE RHLE-RELATED"/>
    <property type="match status" value="1"/>
</dbReference>
<dbReference type="InterPro" id="IPR027417">
    <property type="entry name" value="P-loop_NTPase"/>
</dbReference>
<keyword evidence="1" id="KW-0547">Nucleotide-binding</keyword>
<dbReference type="GO" id="GO:0003676">
    <property type="term" value="F:nucleic acid binding"/>
    <property type="evidence" value="ECO:0007669"/>
    <property type="project" value="InterPro"/>
</dbReference>
<keyword evidence="3 11" id="KW-0347">Helicase</keyword>
<feature type="compositionally biased region" description="Basic and acidic residues" evidence="7">
    <location>
        <begin position="479"/>
        <end position="500"/>
    </location>
</feature>
<dbReference type="CDD" id="cd00268">
    <property type="entry name" value="DEADc"/>
    <property type="match status" value="1"/>
</dbReference>
<evidence type="ECO:0000259" key="8">
    <source>
        <dbReference type="PROSITE" id="PS51192"/>
    </source>
</evidence>
<keyword evidence="4" id="KW-0067">ATP-binding</keyword>
<feature type="compositionally biased region" description="Basic and acidic residues" evidence="7">
    <location>
        <begin position="550"/>
        <end position="562"/>
    </location>
</feature>
<comment type="caution">
    <text evidence="11">The sequence shown here is derived from an EMBL/GenBank/DDBJ whole genome shotgun (WGS) entry which is preliminary data.</text>
</comment>
<dbReference type="STRING" id="994479.GCA_000194155_00486"/>
<dbReference type="Proteomes" id="UP000233786">
    <property type="component" value="Unassembled WGS sequence"/>
</dbReference>
<dbReference type="InterPro" id="IPR050079">
    <property type="entry name" value="DEAD_box_RNA_helicase"/>
</dbReference>
<dbReference type="PANTHER" id="PTHR47959:SF13">
    <property type="entry name" value="ATP-DEPENDENT RNA HELICASE RHLE"/>
    <property type="match status" value="1"/>
</dbReference>
<dbReference type="GO" id="GO:0005829">
    <property type="term" value="C:cytosol"/>
    <property type="evidence" value="ECO:0007669"/>
    <property type="project" value="TreeGrafter"/>
</dbReference>
<dbReference type="Gene3D" id="3.40.50.300">
    <property type="entry name" value="P-loop containing nucleotide triphosphate hydrolases"/>
    <property type="match status" value="2"/>
</dbReference>
<dbReference type="Pfam" id="PF00270">
    <property type="entry name" value="DEAD"/>
    <property type="match status" value="1"/>
</dbReference>
<dbReference type="PROSITE" id="PS51194">
    <property type="entry name" value="HELICASE_CTER"/>
    <property type="match status" value="1"/>
</dbReference>
<dbReference type="PROSITE" id="PS51192">
    <property type="entry name" value="HELICASE_ATP_BIND_1"/>
    <property type="match status" value="1"/>
</dbReference>
<reference evidence="11" key="1">
    <citation type="submission" date="2017-12" db="EMBL/GenBank/DDBJ databases">
        <title>Sequencing the genomes of 1000 Actinobacteria strains.</title>
        <authorList>
            <person name="Klenk H.-P."/>
        </authorList>
    </citation>
    <scope>NUCLEOTIDE SEQUENCE [LARGE SCALE GENOMIC DNA]</scope>
    <source>
        <strain evidence="11">DSM 44228</strain>
    </source>
</reference>
<feature type="compositionally biased region" description="Gly residues" evidence="7">
    <location>
        <begin position="501"/>
        <end position="549"/>
    </location>
</feature>
<dbReference type="GO" id="GO:0016787">
    <property type="term" value="F:hydrolase activity"/>
    <property type="evidence" value="ECO:0007669"/>
    <property type="project" value="UniProtKB-KW"/>
</dbReference>
<feature type="domain" description="Helicase ATP-binding" evidence="8">
    <location>
        <begin position="75"/>
        <end position="247"/>
    </location>
</feature>
<evidence type="ECO:0000313" key="11">
    <source>
        <dbReference type="EMBL" id="PKW19503.1"/>
    </source>
</evidence>
<evidence type="ECO:0000259" key="10">
    <source>
        <dbReference type="PROSITE" id="PS51195"/>
    </source>
</evidence>
<sequence>MSPSSYTTPARSSRRPRRRRPQAQQPAPKRSLFDEVGVTAVDPAPFDQLGLPNRLVRALADNGMVEAFPIQAATIPDALTGRDVLGRGQTGSGKTLAFGLPLLAMQRGNARPLHPRGLVLVPTRELATQVTDALKPLAKALGFYVREVVGGTSFTRQADTLRRGVDVLVATPGRLADHVRQGTCVLSEVERTALDEADQMADMGFLPQVRELLDLVPADGQRLLFSATLDGDVDKLVERYMTNPVVHSLAPPAASVDSMEHHQFLVSAAEKQAVLARIAAREGRTIMFVRTKHHADRLAKKLRAVGIRAGALHGGKAQNARTRILDEFKSGETETLVATNVAARGIHVDDVSLVVHVEPPADPKDYLHRAGRTARAGATGTVVTLVTDDQKQAFRTMTNQAGVTATTTTVSPEDAELARLTGAREPNGVAIATPKREAPRSRSAQQRERGTQHGEARRSRGAKQGEASRGRDAGGAQRSSHEPGERRGEPRGRGPRRAERGFGGQSRRGGADGGRAAAGGHSEAGGRGSGGGGRNAHGPSGRSGRGGHGARNDRGGMRRDRT</sequence>
<keyword evidence="12" id="KW-1185">Reference proteome</keyword>
<feature type="short sequence motif" description="Q motif" evidence="6">
    <location>
        <begin position="44"/>
        <end position="72"/>
    </location>
</feature>
<dbReference type="InterPro" id="IPR011545">
    <property type="entry name" value="DEAD/DEAH_box_helicase_dom"/>
</dbReference>
<dbReference type="InterPro" id="IPR014001">
    <property type="entry name" value="Helicase_ATP-bd"/>
</dbReference>
<dbReference type="SMART" id="SM00490">
    <property type="entry name" value="HELICc"/>
    <property type="match status" value="1"/>
</dbReference>
<dbReference type="PROSITE" id="PS51195">
    <property type="entry name" value="Q_MOTIF"/>
    <property type="match status" value="1"/>
</dbReference>
<name>A0A2N3Y9H0_SACSN</name>
<protein>
    <submittedName>
        <fullName evidence="11">Superfamily II DNA/RNA helicase</fullName>
    </submittedName>
</protein>
<evidence type="ECO:0000256" key="5">
    <source>
        <dbReference type="ARBA" id="ARBA00038437"/>
    </source>
</evidence>
<feature type="compositionally biased region" description="Basic and acidic residues" evidence="7">
    <location>
        <begin position="434"/>
        <end position="458"/>
    </location>
</feature>
<evidence type="ECO:0000256" key="7">
    <source>
        <dbReference type="SAM" id="MobiDB-lite"/>
    </source>
</evidence>
<evidence type="ECO:0000256" key="2">
    <source>
        <dbReference type="ARBA" id="ARBA00022801"/>
    </source>
</evidence>
<dbReference type="GO" id="GO:0005524">
    <property type="term" value="F:ATP binding"/>
    <property type="evidence" value="ECO:0007669"/>
    <property type="project" value="UniProtKB-KW"/>
</dbReference>
<feature type="compositionally biased region" description="Low complexity" evidence="7">
    <location>
        <begin position="1"/>
        <end position="11"/>
    </location>
</feature>
<dbReference type="CDD" id="cd18787">
    <property type="entry name" value="SF2_C_DEAD"/>
    <property type="match status" value="1"/>
</dbReference>
<dbReference type="SMART" id="SM00487">
    <property type="entry name" value="DEXDc"/>
    <property type="match status" value="1"/>
</dbReference>
<dbReference type="EMBL" id="PJNB01000001">
    <property type="protein sequence ID" value="PKW19503.1"/>
    <property type="molecule type" value="Genomic_DNA"/>
</dbReference>
<comment type="similarity">
    <text evidence="5">Belongs to the DEAD box helicase family.</text>
</comment>
<evidence type="ECO:0000256" key="3">
    <source>
        <dbReference type="ARBA" id="ARBA00022806"/>
    </source>
</evidence>
<evidence type="ECO:0000313" key="12">
    <source>
        <dbReference type="Proteomes" id="UP000233786"/>
    </source>
</evidence>
<dbReference type="InterPro" id="IPR001650">
    <property type="entry name" value="Helicase_C-like"/>
</dbReference>
<dbReference type="GO" id="GO:0003724">
    <property type="term" value="F:RNA helicase activity"/>
    <property type="evidence" value="ECO:0007669"/>
    <property type="project" value="InterPro"/>
</dbReference>
<dbReference type="SUPFAM" id="SSF52540">
    <property type="entry name" value="P-loop containing nucleoside triphosphate hydrolases"/>
    <property type="match status" value="1"/>
</dbReference>